<dbReference type="Gene3D" id="2.60.120.560">
    <property type="entry name" value="Exo-inulinase, domain 1"/>
    <property type="match status" value="1"/>
</dbReference>
<keyword evidence="3 4" id="KW-0326">Glycosidase</keyword>
<dbReference type="Gene3D" id="2.115.10.20">
    <property type="entry name" value="Glycosyl hydrolase domain, family 43"/>
    <property type="match status" value="1"/>
</dbReference>
<evidence type="ECO:0000259" key="5">
    <source>
        <dbReference type="Pfam" id="PF00251"/>
    </source>
</evidence>
<keyword evidence="8" id="KW-1185">Reference proteome</keyword>
<keyword evidence="2 4" id="KW-0378">Hydrolase</keyword>
<accession>A0A1G7GX91</accession>
<dbReference type="InterPro" id="IPR018053">
    <property type="entry name" value="Glyco_hydro_32_AS"/>
</dbReference>
<dbReference type="InterPro" id="IPR013148">
    <property type="entry name" value="Glyco_hydro_32_N"/>
</dbReference>
<dbReference type="InterPro" id="IPR013320">
    <property type="entry name" value="ConA-like_dom_sf"/>
</dbReference>
<evidence type="ECO:0000259" key="6">
    <source>
        <dbReference type="Pfam" id="PF08244"/>
    </source>
</evidence>
<comment type="similarity">
    <text evidence="1 4">Belongs to the glycosyl hydrolase 32 family.</text>
</comment>
<evidence type="ECO:0000256" key="4">
    <source>
        <dbReference type="RuleBase" id="RU362110"/>
    </source>
</evidence>
<dbReference type="PROSITE" id="PS51257">
    <property type="entry name" value="PROKAR_LIPOPROTEIN"/>
    <property type="match status" value="1"/>
</dbReference>
<evidence type="ECO:0000256" key="3">
    <source>
        <dbReference type="ARBA" id="ARBA00023295"/>
    </source>
</evidence>
<dbReference type="GO" id="GO:0004575">
    <property type="term" value="F:sucrose alpha-glucosidase activity"/>
    <property type="evidence" value="ECO:0007669"/>
    <property type="project" value="TreeGrafter"/>
</dbReference>
<feature type="domain" description="Glycosyl hydrolase family 32 C-terminal" evidence="6">
    <location>
        <begin position="396"/>
        <end position="516"/>
    </location>
</feature>
<protein>
    <submittedName>
        <fullName evidence="7">Fructan beta-fructosidase</fullName>
    </submittedName>
</protein>
<evidence type="ECO:0000313" key="7">
    <source>
        <dbReference type="EMBL" id="SDE92782.1"/>
    </source>
</evidence>
<dbReference type="GO" id="GO:0005987">
    <property type="term" value="P:sucrose catabolic process"/>
    <property type="evidence" value="ECO:0007669"/>
    <property type="project" value="TreeGrafter"/>
</dbReference>
<name>A0A1G7GX91_9FLAO</name>
<sequence>MKFIIRCLFSFMGLVFLLSCQSKEKKNKVKEESIGATEVAILPNTEAYRPQYHFTPPEKWMNDPNGLVYHQGIYHLFYQYYPDDIVWGPMHWGHATSKDLLHWEHKPIALFPDKNGYIFSGSAVIDTENTSGFGTKENPPLVAIFTYHDIDGEKAGKTDFQTQGIAYSLDNGETFTVYEGNPVIGNYGIKDFRDPKVFWNEKASNWTMLLVAGDHLQIWQSDTLISWKKVSEFGKNQGAHGGVWECPDLFPLKVAGEAKEKWVLLISINPGAPNGGSGTQYFIGDFDGTTFTSTQEEDRWLDWGTDNYAGVTYNNTPDGKRIFIGWMSNWSYARDTPTEKWRSAMTIPRELSLEKINEQYELINYPITGLKKVLKSSNSFKANPIYSVAGLNISQSEIVFTTASRDFELSFTNQKEDRLKLLFDGANKQVVLDRATSGKTDFQEDFAKENQLMPIKNLPEGAVEVRILMDWSSIEVFINKGQYVMTSQIFPNEHYTNLNFHQKGEEPVEVKKLEIREIESVW</sequence>
<dbReference type="FunFam" id="2.115.10.20:FF:000002">
    <property type="entry name" value="Invertase 2"/>
    <property type="match status" value="1"/>
</dbReference>
<dbReference type="RefSeq" id="WP_074538284.1">
    <property type="nucleotide sequence ID" value="NZ_FNBD01000005.1"/>
</dbReference>
<feature type="domain" description="Glycosyl hydrolase family 32 N-terminal" evidence="5">
    <location>
        <begin position="53"/>
        <end position="366"/>
    </location>
</feature>
<dbReference type="PROSITE" id="PS00609">
    <property type="entry name" value="GLYCOSYL_HYDROL_F32"/>
    <property type="match status" value="1"/>
</dbReference>
<dbReference type="InterPro" id="IPR013189">
    <property type="entry name" value="Glyco_hydro_32_C"/>
</dbReference>
<dbReference type="InterPro" id="IPR001362">
    <property type="entry name" value="Glyco_hydro_32"/>
</dbReference>
<dbReference type="Pfam" id="PF08244">
    <property type="entry name" value="Glyco_hydro_32C"/>
    <property type="match status" value="1"/>
</dbReference>
<dbReference type="EMBL" id="FNBD01000005">
    <property type="protein sequence ID" value="SDE92782.1"/>
    <property type="molecule type" value="Genomic_DNA"/>
</dbReference>
<dbReference type="PANTHER" id="PTHR42800">
    <property type="entry name" value="EXOINULINASE INUD (AFU_ORTHOLOGUE AFUA_5G00480)"/>
    <property type="match status" value="1"/>
</dbReference>
<reference evidence="8" key="1">
    <citation type="submission" date="2016-10" db="EMBL/GenBank/DDBJ databases">
        <authorList>
            <person name="Varghese N."/>
            <person name="Submissions S."/>
        </authorList>
    </citation>
    <scope>NUCLEOTIDE SEQUENCE [LARGE SCALE GENOMIC DNA]</scope>
    <source>
        <strain evidence="8">DSM 24729</strain>
    </source>
</reference>
<dbReference type="GO" id="GO:0005737">
    <property type="term" value="C:cytoplasm"/>
    <property type="evidence" value="ECO:0007669"/>
    <property type="project" value="TreeGrafter"/>
</dbReference>
<dbReference type="InterPro" id="IPR023296">
    <property type="entry name" value="Glyco_hydro_beta-prop_sf"/>
</dbReference>
<dbReference type="Proteomes" id="UP000182114">
    <property type="component" value="Unassembled WGS sequence"/>
</dbReference>
<dbReference type="PANTHER" id="PTHR42800:SF1">
    <property type="entry name" value="EXOINULINASE INUD (AFU_ORTHOLOGUE AFUA_5G00480)"/>
    <property type="match status" value="1"/>
</dbReference>
<dbReference type="AlphaFoldDB" id="A0A1G7GX91"/>
<proteinExistence type="inferred from homology"/>
<organism evidence="7 8">
    <name type="scientific">Cellulophaga baltica</name>
    <dbReference type="NCBI Taxonomy" id="76594"/>
    <lineage>
        <taxon>Bacteria</taxon>
        <taxon>Pseudomonadati</taxon>
        <taxon>Bacteroidota</taxon>
        <taxon>Flavobacteriia</taxon>
        <taxon>Flavobacteriales</taxon>
        <taxon>Flavobacteriaceae</taxon>
        <taxon>Cellulophaga</taxon>
    </lineage>
</organism>
<dbReference type="SUPFAM" id="SSF49899">
    <property type="entry name" value="Concanavalin A-like lectins/glucanases"/>
    <property type="match status" value="1"/>
</dbReference>
<dbReference type="CDD" id="cd18622">
    <property type="entry name" value="GH32_Inu-like"/>
    <property type="match status" value="1"/>
</dbReference>
<dbReference type="SUPFAM" id="SSF75005">
    <property type="entry name" value="Arabinanase/levansucrase/invertase"/>
    <property type="match status" value="1"/>
</dbReference>
<evidence type="ECO:0000256" key="2">
    <source>
        <dbReference type="ARBA" id="ARBA00022801"/>
    </source>
</evidence>
<dbReference type="Pfam" id="PF00251">
    <property type="entry name" value="Glyco_hydro_32N"/>
    <property type="match status" value="1"/>
</dbReference>
<gene>
    <name evidence="7" type="ORF">SAMN04487992_105121</name>
</gene>
<dbReference type="eggNOG" id="COG1621">
    <property type="taxonomic scope" value="Bacteria"/>
</dbReference>
<evidence type="ECO:0000256" key="1">
    <source>
        <dbReference type="ARBA" id="ARBA00009902"/>
    </source>
</evidence>
<evidence type="ECO:0000313" key="8">
    <source>
        <dbReference type="Proteomes" id="UP000182114"/>
    </source>
</evidence>
<dbReference type="SMART" id="SM00640">
    <property type="entry name" value="Glyco_32"/>
    <property type="match status" value="1"/>
</dbReference>